<proteinExistence type="predicted"/>
<dbReference type="AlphaFoldDB" id="A0A7D9HG32"/>
<dbReference type="EMBL" id="CACRXK020000432">
    <property type="protein sequence ID" value="CAB3981826.1"/>
    <property type="molecule type" value="Genomic_DNA"/>
</dbReference>
<feature type="compositionally biased region" description="Low complexity" evidence="1">
    <location>
        <begin position="57"/>
        <end position="69"/>
    </location>
</feature>
<feature type="region of interest" description="Disordered" evidence="1">
    <location>
        <begin position="115"/>
        <end position="138"/>
    </location>
</feature>
<gene>
    <name evidence="2" type="ORF">PACLA_8A087134</name>
</gene>
<name>A0A7D9HG32_PARCT</name>
<evidence type="ECO:0000256" key="1">
    <source>
        <dbReference type="SAM" id="MobiDB-lite"/>
    </source>
</evidence>
<dbReference type="Proteomes" id="UP001152795">
    <property type="component" value="Unassembled WGS sequence"/>
</dbReference>
<evidence type="ECO:0000313" key="2">
    <source>
        <dbReference type="EMBL" id="CAB3981826.1"/>
    </source>
</evidence>
<evidence type="ECO:0000313" key="3">
    <source>
        <dbReference type="Proteomes" id="UP001152795"/>
    </source>
</evidence>
<reference evidence="2" key="1">
    <citation type="submission" date="2020-04" db="EMBL/GenBank/DDBJ databases">
        <authorList>
            <person name="Alioto T."/>
            <person name="Alioto T."/>
            <person name="Gomez Garrido J."/>
        </authorList>
    </citation>
    <scope>NUCLEOTIDE SEQUENCE</scope>
    <source>
        <strain evidence="2">A484AB</strain>
    </source>
</reference>
<feature type="compositionally biased region" description="Basic and acidic residues" evidence="1">
    <location>
        <begin position="83"/>
        <end position="92"/>
    </location>
</feature>
<comment type="caution">
    <text evidence="2">The sequence shown here is derived from an EMBL/GenBank/DDBJ whole genome shotgun (WGS) entry which is preliminary data.</text>
</comment>
<sequence>MPVNHIFLFQSNIDTLNERINERNIHEIEQLSSFTATEGQFGRAVLDKTKKISVMAPTTTNTMTSANSTQESDTSDAVQSKAEASDTKESTEIKQPPPFIKTSYPVHLIDCPEESEPIVFSSRPPDKPSDPGVTCSGK</sequence>
<accession>A0A7D9HG32</accession>
<protein>
    <submittedName>
        <fullName evidence="2">Uncharacterized protein</fullName>
    </submittedName>
</protein>
<organism evidence="2 3">
    <name type="scientific">Paramuricea clavata</name>
    <name type="common">Red gorgonian</name>
    <name type="synonym">Violescent sea-whip</name>
    <dbReference type="NCBI Taxonomy" id="317549"/>
    <lineage>
        <taxon>Eukaryota</taxon>
        <taxon>Metazoa</taxon>
        <taxon>Cnidaria</taxon>
        <taxon>Anthozoa</taxon>
        <taxon>Octocorallia</taxon>
        <taxon>Malacalcyonacea</taxon>
        <taxon>Plexauridae</taxon>
        <taxon>Paramuricea</taxon>
    </lineage>
</organism>
<feature type="region of interest" description="Disordered" evidence="1">
    <location>
        <begin position="57"/>
        <end position="101"/>
    </location>
</feature>
<dbReference type="OrthoDB" id="8948380at2759"/>
<keyword evidence="3" id="KW-1185">Reference proteome</keyword>